<evidence type="ECO:0000313" key="3">
    <source>
        <dbReference type="Proteomes" id="UP000054337"/>
    </source>
</evidence>
<dbReference type="HOGENOM" id="CLU_622540_0_0_1"/>
<name>W7E5B5_BIPV3</name>
<dbReference type="Proteomes" id="UP000054337">
    <property type="component" value="Unassembled WGS sequence"/>
</dbReference>
<reference evidence="2 3" key="1">
    <citation type="journal article" date="2013" name="PLoS Genet.">
        <title>Comparative genome structure, secondary metabolite, and effector coding capacity across Cochliobolus pathogens.</title>
        <authorList>
            <person name="Condon B.J."/>
            <person name="Leng Y."/>
            <person name="Wu D."/>
            <person name="Bushley K.E."/>
            <person name="Ohm R.A."/>
            <person name="Otillar R."/>
            <person name="Martin J."/>
            <person name="Schackwitz W."/>
            <person name="Grimwood J."/>
            <person name="MohdZainudin N."/>
            <person name="Xue C."/>
            <person name="Wang R."/>
            <person name="Manning V.A."/>
            <person name="Dhillon B."/>
            <person name="Tu Z.J."/>
            <person name="Steffenson B.J."/>
            <person name="Salamov A."/>
            <person name="Sun H."/>
            <person name="Lowry S."/>
            <person name="LaButti K."/>
            <person name="Han J."/>
            <person name="Copeland A."/>
            <person name="Lindquist E."/>
            <person name="Barry K."/>
            <person name="Schmutz J."/>
            <person name="Baker S.E."/>
            <person name="Ciuffetti L.M."/>
            <person name="Grigoriev I.V."/>
            <person name="Zhong S."/>
            <person name="Turgeon B.G."/>
        </authorList>
    </citation>
    <scope>NUCLEOTIDE SEQUENCE [LARGE SCALE GENOMIC DNA]</scope>
    <source>
        <strain evidence="2 3">FI3</strain>
    </source>
</reference>
<proteinExistence type="predicted"/>
<feature type="compositionally biased region" description="Basic and acidic residues" evidence="1">
    <location>
        <begin position="367"/>
        <end position="386"/>
    </location>
</feature>
<sequence length="440" mass="50455">MSASEQPLANAPDRTGYKICGECKMRYVTPGDVYPKGKRKGEQQDRCLICRRLKTKKEFPQDLVLSKHERLSQKSTLKSPDVVEQWLARLTSEQESVLFHTKSIIGKLPQGTRRPDITRATHHIHWDDVEERLRDIYSLERLFNGFESLMGCYESEVNTVHPIGLIAVSLNNCAIRSEQPFKFSWMQDKEFKDSAVPGKSGAKSALIIALEAWLPSEKAWWNTATPSQRLKKCSLWEINIQPSASTMLIPYTEMDSCTFDLTRKTANLVPHHLHECLLWARKTYKGHRIEEPGQLLLPQGIPYAPQIQCKASADLLTVLAHAFHRHDKIEWRILYDSILSEMHKIKDAGNAQRAKFKELVEEERARSCNALKDNESASEQRSREDVMISSEVGSKKRPLSVFDEDKGSDDWEKSSLLLRPRKKYNGKSVEGWLNDRNDLP</sequence>
<dbReference type="AlphaFoldDB" id="W7E5B5"/>
<accession>W7E5B5</accession>
<keyword evidence="3" id="KW-1185">Reference proteome</keyword>
<feature type="region of interest" description="Disordered" evidence="1">
    <location>
        <begin position="367"/>
        <end position="394"/>
    </location>
</feature>
<evidence type="ECO:0000256" key="1">
    <source>
        <dbReference type="SAM" id="MobiDB-lite"/>
    </source>
</evidence>
<gene>
    <name evidence="2" type="ORF">COCVIDRAFT_27834</name>
</gene>
<protein>
    <submittedName>
        <fullName evidence="2">Uncharacterized protein</fullName>
    </submittedName>
</protein>
<dbReference type="GeneID" id="26254001"/>
<dbReference type="RefSeq" id="XP_014555213.1">
    <property type="nucleotide sequence ID" value="XM_014699727.1"/>
</dbReference>
<organism evidence="2 3">
    <name type="scientific">Bipolaris victoriae (strain FI3)</name>
    <name type="common">Victoria blight of oats agent</name>
    <name type="synonym">Cochliobolus victoriae</name>
    <dbReference type="NCBI Taxonomy" id="930091"/>
    <lineage>
        <taxon>Eukaryota</taxon>
        <taxon>Fungi</taxon>
        <taxon>Dikarya</taxon>
        <taxon>Ascomycota</taxon>
        <taxon>Pezizomycotina</taxon>
        <taxon>Dothideomycetes</taxon>
        <taxon>Pleosporomycetidae</taxon>
        <taxon>Pleosporales</taxon>
        <taxon>Pleosporineae</taxon>
        <taxon>Pleosporaceae</taxon>
        <taxon>Bipolaris</taxon>
    </lineage>
</organism>
<evidence type="ECO:0000313" key="2">
    <source>
        <dbReference type="EMBL" id="EUN25633.1"/>
    </source>
</evidence>
<dbReference type="EMBL" id="KI968749">
    <property type="protein sequence ID" value="EUN25633.1"/>
    <property type="molecule type" value="Genomic_DNA"/>
</dbReference>